<feature type="transmembrane region" description="Helical" evidence="18">
    <location>
        <begin position="47"/>
        <end position="70"/>
    </location>
</feature>
<dbReference type="UniPathway" id="UPA00223"/>
<comment type="subcellular location">
    <subcellularLocation>
        <location evidence="2">Cell inner membrane</location>
        <topology evidence="2">Multi-pass membrane protein</topology>
    </subcellularLocation>
</comment>
<keyword evidence="15 18" id="KW-0472">Membrane</keyword>
<comment type="cofactor">
    <cofactor evidence="17">
        <name>heme</name>
        <dbReference type="ChEBI" id="CHEBI:30413"/>
    </cofactor>
    <text evidence="17">The heme is bound between the two transmembrane subunits.</text>
</comment>
<dbReference type="CDD" id="cd03494">
    <property type="entry name" value="SQR_TypeC_SdhD"/>
    <property type="match status" value="1"/>
</dbReference>
<comment type="caution">
    <text evidence="19">The sequence shown here is derived from an EMBL/GenBank/DDBJ whole genome shotgun (WGS) entry which is preliminary data.</text>
</comment>
<evidence type="ECO:0000313" key="19">
    <source>
        <dbReference type="EMBL" id="EXI68686.1"/>
    </source>
</evidence>
<evidence type="ECO:0000256" key="5">
    <source>
        <dbReference type="ARBA" id="ARBA00022448"/>
    </source>
</evidence>
<keyword evidence="13 18" id="KW-1133">Transmembrane helix</keyword>
<protein>
    <recommendedName>
        <fullName evidence="4">Succinate dehydrogenase hydrophobic membrane anchor subunit</fullName>
    </recommendedName>
</protein>
<dbReference type="Pfam" id="PF01127">
    <property type="entry name" value="Sdh_cyt"/>
    <property type="match status" value="1"/>
</dbReference>
<keyword evidence="7" id="KW-0997">Cell inner membrane</keyword>
<keyword evidence="11 17" id="KW-0479">Metal-binding</keyword>
<dbReference type="GO" id="GO:0046872">
    <property type="term" value="F:metal ion binding"/>
    <property type="evidence" value="ECO:0007669"/>
    <property type="project" value="UniProtKB-KW"/>
</dbReference>
<evidence type="ECO:0000256" key="4">
    <source>
        <dbReference type="ARBA" id="ARBA00019425"/>
    </source>
</evidence>
<keyword evidence="9 17" id="KW-0349">Heme</keyword>
<evidence type="ECO:0000313" key="20">
    <source>
        <dbReference type="Proteomes" id="UP000020218"/>
    </source>
</evidence>
<dbReference type="STRING" id="1454001.AW08_00998"/>
<proteinExistence type="predicted"/>
<feature type="binding site" description="axial binding residue" evidence="17">
    <location>
        <position position="71"/>
    </location>
    <ligand>
        <name>heme</name>
        <dbReference type="ChEBI" id="CHEBI:30413"/>
        <note>ligand shared with second transmembrane subunit</note>
    </ligand>
    <ligandPart>
        <name>Fe</name>
        <dbReference type="ChEBI" id="CHEBI:18248"/>
    </ligandPart>
</feature>
<dbReference type="InterPro" id="IPR014312">
    <property type="entry name" value="Succ_DH_anchor"/>
</dbReference>
<evidence type="ECO:0000256" key="16">
    <source>
        <dbReference type="PIRSR" id="PIRSR000169-1"/>
    </source>
</evidence>
<dbReference type="PANTHER" id="PTHR38689">
    <property type="entry name" value="SUCCINATE DEHYDROGENASE HYDROPHOBIC MEMBRANE ANCHOR SUBUNIT"/>
    <property type="match status" value="1"/>
</dbReference>
<organism evidence="19 20">
    <name type="scientific">Candidatus Accumulibacter adjunctus</name>
    <dbReference type="NCBI Taxonomy" id="1454001"/>
    <lineage>
        <taxon>Bacteria</taxon>
        <taxon>Pseudomonadati</taxon>
        <taxon>Pseudomonadota</taxon>
        <taxon>Betaproteobacteria</taxon>
        <taxon>Candidatus Accumulibacter</taxon>
    </lineage>
</organism>
<dbReference type="PANTHER" id="PTHR38689:SF1">
    <property type="entry name" value="SUCCINATE DEHYDROGENASE HYDROPHOBIC MEMBRANE ANCHOR SUBUNIT"/>
    <property type="match status" value="1"/>
</dbReference>
<keyword evidence="12" id="KW-0249">Electron transport</keyword>
<keyword evidence="20" id="KW-1185">Reference proteome</keyword>
<evidence type="ECO:0000256" key="7">
    <source>
        <dbReference type="ARBA" id="ARBA00022519"/>
    </source>
</evidence>
<keyword evidence="5" id="KW-0813">Transport</keyword>
<accession>A0A011N1D4</accession>
<gene>
    <name evidence="19" type="primary">sdhD</name>
    <name evidence="19" type="ORF">AW08_00998</name>
</gene>
<feature type="transmembrane region" description="Helical" evidence="18">
    <location>
        <begin position="91"/>
        <end position="113"/>
    </location>
</feature>
<dbReference type="PIRSF" id="PIRSF000169">
    <property type="entry name" value="SDH_D"/>
    <property type="match status" value="1"/>
</dbReference>
<evidence type="ECO:0000256" key="1">
    <source>
        <dbReference type="ARBA" id="ARBA00004050"/>
    </source>
</evidence>
<dbReference type="Gene3D" id="1.20.1300.10">
    <property type="entry name" value="Fumarate reductase/succinate dehydrogenase, transmembrane subunit"/>
    <property type="match status" value="1"/>
</dbReference>
<dbReference type="PATRIC" id="fig|1454001.3.peg.946"/>
<name>A0A011N1D4_9PROT</name>
<keyword evidence="14 17" id="KW-0408">Iron</keyword>
<evidence type="ECO:0000256" key="3">
    <source>
        <dbReference type="ARBA" id="ARBA00005163"/>
    </source>
</evidence>
<comment type="function">
    <text evidence="1">Membrane-anchoring subunit of succinate dehydrogenase (SDH).</text>
</comment>
<evidence type="ECO:0000256" key="15">
    <source>
        <dbReference type="ARBA" id="ARBA00023136"/>
    </source>
</evidence>
<evidence type="ECO:0000256" key="10">
    <source>
        <dbReference type="ARBA" id="ARBA00022692"/>
    </source>
</evidence>
<dbReference type="GO" id="GO:0006099">
    <property type="term" value="P:tricarboxylic acid cycle"/>
    <property type="evidence" value="ECO:0007669"/>
    <property type="project" value="UniProtKB-UniPathway"/>
</dbReference>
<dbReference type="GO" id="GO:0005886">
    <property type="term" value="C:plasma membrane"/>
    <property type="evidence" value="ECO:0007669"/>
    <property type="project" value="UniProtKB-SubCell"/>
</dbReference>
<dbReference type="NCBIfam" id="TIGR02968">
    <property type="entry name" value="succ_dehyd_anc"/>
    <property type="match status" value="1"/>
</dbReference>
<feature type="transmembrane region" description="Helical" evidence="18">
    <location>
        <begin position="21"/>
        <end position="41"/>
    </location>
</feature>
<comment type="pathway">
    <text evidence="3">Carbohydrate metabolism; tricarboxylic acid cycle.</text>
</comment>
<evidence type="ECO:0000256" key="6">
    <source>
        <dbReference type="ARBA" id="ARBA00022475"/>
    </source>
</evidence>
<dbReference type="InterPro" id="IPR034804">
    <property type="entry name" value="SQR/QFR_C/D"/>
</dbReference>
<dbReference type="EMBL" id="JFAX01000004">
    <property type="protein sequence ID" value="EXI68686.1"/>
    <property type="molecule type" value="Genomic_DNA"/>
</dbReference>
<dbReference type="SUPFAM" id="SSF81343">
    <property type="entry name" value="Fumarate reductase respiratory complex transmembrane subunits"/>
    <property type="match status" value="1"/>
</dbReference>
<keyword evidence="10 18" id="KW-0812">Transmembrane</keyword>
<evidence type="ECO:0000256" key="9">
    <source>
        <dbReference type="ARBA" id="ARBA00022617"/>
    </source>
</evidence>
<evidence type="ECO:0000256" key="2">
    <source>
        <dbReference type="ARBA" id="ARBA00004429"/>
    </source>
</evidence>
<sequence>MVNRILVGAHYGLKDWIIQRATAVVMALYTLLFLVVVGAVGPDSFEAWRAVFAHGFMKFATFLFLVSVFYHAWIGIRDIWMDYVKPDGLRLLLMIATATVLVGYAGWAFQILWRI</sequence>
<dbReference type="InterPro" id="IPR000701">
    <property type="entry name" value="SuccDH_FuR_B_TM-su"/>
</dbReference>
<evidence type="ECO:0000256" key="18">
    <source>
        <dbReference type="SAM" id="Phobius"/>
    </source>
</evidence>
<dbReference type="AlphaFoldDB" id="A0A011N1D4"/>
<evidence type="ECO:0000256" key="13">
    <source>
        <dbReference type="ARBA" id="ARBA00022989"/>
    </source>
</evidence>
<evidence type="ECO:0000256" key="11">
    <source>
        <dbReference type="ARBA" id="ARBA00022723"/>
    </source>
</evidence>
<feature type="binding site" evidence="16">
    <location>
        <position position="83"/>
    </location>
    <ligand>
        <name>a ubiquinone</name>
        <dbReference type="ChEBI" id="CHEBI:16389"/>
    </ligand>
</feature>
<keyword evidence="8" id="KW-0816">Tricarboxylic acid cycle</keyword>
<keyword evidence="6" id="KW-1003">Cell membrane</keyword>
<evidence type="ECO:0000256" key="8">
    <source>
        <dbReference type="ARBA" id="ARBA00022532"/>
    </source>
</evidence>
<dbReference type="GO" id="GO:0017004">
    <property type="term" value="P:cytochrome complex assembly"/>
    <property type="evidence" value="ECO:0007669"/>
    <property type="project" value="TreeGrafter"/>
</dbReference>
<evidence type="ECO:0000256" key="17">
    <source>
        <dbReference type="PIRSR" id="PIRSR000169-2"/>
    </source>
</evidence>
<evidence type="ECO:0000256" key="12">
    <source>
        <dbReference type="ARBA" id="ARBA00022982"/>
    </source>
</evidence>
<evidence type="ECO:0000256" key="14">
    <source>
        <dbReference type="ARBA" id="ARBA00023004"/>
    </source>
</evidence>
<dbReference type="Proteomes" id="UP000020218">
    <property type="component" value="Unassembled WGS sequence"/>
</dbReference>
<dbReference type="GO" id="GO:0020037">
    <property type="term" value="F:heme binding"/>
    <property type="evidence" value="ECO:0007669"/>
    <property type="project" value="InterPro"/>
</dbReference>
<dbReference type="GO" id="GO:0009055">
    <property type="term" value="F:electron transfer activity"/>
    <property type="evidence" value="ECO:0007669"/>
    <property type="project" value="TreeGrafter"/>
</dbReference>
<reference evidence="19" key="1">
    <citation type="submission" date="2014-02" db="EMBL/GenBank/DDBJ databases">
        <title>Expanding our view of genomic diversity in Candidatus Accumulibacter clades.</title>
        <authorList>
            <person name="Skennerton C.T."/>
            <person name="Barr J.J."/>
            <person name="Slater F.R."/>
            <person name="Bond P.L."/>
            <person name="Tyson G.W."/>
        </authorList>
    </citation>
    <scope>NUCLEOTIDE SEQUENCE [LARGE SCALE GENOMIC DNA]</scope>
</reference>